<protein>
    <submittedName>
        <fullName evidence="1">Uncharacterized protein</fullName>
    </submittedName>
</protein>
<evidence type="ECO:0000313" key="1">
    <source>
        <dbReference type="EMBL" id="GBP53171.1"/>
    </source>
</evidence>
<gene>
    <name evidence="1" type="ORF">EVAR_28513_1</name>
</gene>
<accession>A0A4C1WPG8</accession>
<organism evidence="1 2">
    <name type="scientific">Eumeta variegata</name>
    <name type="common">Bagworm moth</name>
    <name type="synonym">Eumeta japonica</name>
    <dbReference type="NCBI Taxonomy" id="151549"/>
    <lineage>
        <taxon>Eukaryota</taxon>
        <taxon>Metazoa</taxon>
        <taxon>Ecdysozoa</taxon>
        <taxon>Arthropoda</taxon>
        <taxon>Hexapoda</taxon>
        <taxon>Insecta</taxon>
        <taxon>Pterygota</taxon>
        <taxon>Neoptera</taxon>
        <taxon>Endopterygota</taxon>
        <taxon>Lepidoptera</taxon>
        <taxon>Glossata</taxon>
        <taxon>Ditrysia</taxon>
        <taxon>Tineoidea</taxon>
        <taxon>Psychidae</taxon>
        <taxon>Oiketicinae</taxon>
        <taxon>Eumeta</taxon>
    </lineage>
</organism>
<dbReference type="Proteomes" id="UP000299102">
    <property type="component" value="Unassembled WGS sequence"/>
</dbReference>
<dbReference type="AlphaFoldDB" id="A0A4C1WPG8"/>
<sequence>MRGPCKSEAPGDYPVRLPLRPPLIDATRLTLAGRIATGAVSHIGGSEGFSIGCRSRHNFLQNIGRRFLPYKVMNLFPGRVLGRGERLYGPFHGLKSEGRISRREATFPVRPIRASALVPPKRL</sequence>
<name>A0A4C1WPG8_EUMVA</name>
<dbReference type="EMBL" id="BGZK01000617">
    <property type="protein sequence ID" value="GBP53171.1"/>
    <property type="molecule type" value="Genomic_DNA"/>
</dbReference>
<proteinExistence type="predicted"/>
<dbReference type="OrthoDB" id="10044505at2759"/>
<keyword evidence="2" id="KW-1185">Reference proteome</keyword>
<evidence type="ECO:0000313" key="2">
    <source>
        <dbReference type="Proteomes" id="UP000299102"/>
    </source>
</evidence>
<reference evidence="1 2" key="1">
    <citation type="journal article" date="2019" name="Commun. Biol.">
        <title>The bagworm genome reveals a unique fibroin gene that provides high tensile strength.</title>
        <authorList>
            <person name="Kono N."/>
            <person name="Nakamura H."/>
            <person name="Ohtoshi R."/>
            <person name="Tomita M."/>
            <person name="Numata K."/>
            <person name="Arakawa K."/>
        </authorList>
    </citation>
    <scope>NUCLEOTIDE SEQUENCE [LARGE SCALE GENOMIC DNA]</scope>
</reference>
<comment type="caution">
    <text evidence="1">The sequence shown here is derived from an EMBL/GenBank/DDBJ whole genome shotgun (WGS) entry which is preliminary data.</text>
</comment>